<dbReference type="PROSITE" id="PS50082">
    <property type="entry name" value="WD_REPEATS_2"/>
    <property type="match status" value="3"/>
</dbReference>
<feature type="repeat" description="WD" evidence="6">
    <location>
        <begin position="295"/>
        <end position="336"/>
    </location>
</feature>
<keyword evidence="4" id="KW-0833">Ubl conjugation pathway</keyword>
<dbReference type="OrthoDB" id="2096344at2759"/>
<dbReference type="EMBL" id="KZ454991">
    <property type="protein sequence ID" value="PKI83605.1"/>
    <property type="molecule type" value="Genomic_DNA"/>
</dbReference>
<proteinExistence type="inferred from homology"/>
<dbReference type="PROSITE" id="PS50294">
    <property type="entry name" value="WD_REPEATS_REGION"/>
    <property type="match status" value="2"/>
</dbReference>
<keyword evidence="2 6" id="KW-0853">WD repeat</keyword>
<dbReference type="GO" id="GO:0030674">
    <property type="term" value="F:protein-macromolecule adaptor activity"/>
    <property type="evidence" value="ECO:0007669"/>
    <property type="project" value="TreeGrafter"/>
</dbReference>
<dbReference type="GO" id="GO:0005634">
    <property type="term" value="C:nucleus"/>
    <property type="evidence" value="ECO:0007669"/>
    <property type="project" value="TreeGrafter"/>
</dbReference>
<evidence type="ECO:0000256" key="3">
    <source>
        <dbReference type="ARBA" id="ARBA00022737"/>
    </source>
</evidence>
<evidence type="ECO:0000256" key="5">
    <source>
        <dbReference type="ARBA" id="ARBA00038344"/>
    </source>
</evidence>
<feature type="region of interest" description="Disordered" evidence="7">
    <location>
        <begin position="30"/>
        <end position="76"/>
    </location>
</feature>
<evidence type="ECO:0000256" key="2">
    <source>
        <dbReference type="ARBA" id="ARBA00022574"/>
    </source>
</evidence>
<accession>A0A2N1JAM7</accession>
<name>A0A2N1JAM7_9BASI</name>
<evidence type="ECO:0000256" key="4">
    <source>
        <dbReference type="ARBA" id="ARBA00022786"/>
    </source>
</evidence>
<keyword evidence="3" id="KW-0677">Repeat</keyword>
<gene>
    <name evidence="8" type="ORF">MVES_002675</name>
</gene>
<reference evidence="8 9" key="1">
    <citation type="submission" date="2017-10" db="EMBL/GenBank/DDBJ databases">
        <title>A novel species of cold-tolerant Malassezia isolated from bats.</title>
        <authorList>
            <person name="Lorch J.M."/>
            <person name="Palmer J.M."/>
            <person name="Vanderwolf K.J."/>
            <person name="Schmidt K.Z."/>
            <person name="Verant M.L."/>
            <person name="Weller T.J."/>
            <person name="Blehert D.S."/>
        </authorList>
    </citation>
    <scope>NUCLEOTIDE SEQUENCE [LARGE SCALE GENOMIC DNA]</scope>
    <source>
        <strain evidence="8 9">NWHC:44797-103</strain>
    </source>
</reference>
<keyword evidence="9" id="KW-1185">Reference proteome</keyword>
<evidence type="ECO:0000256" key="7">
    <source>
        <dbReference type="SAM" id="MobiDB-lite"/>
    </source>
</evidence>
<feature type="repeat" description="WD" evidence="6">
    <location>
        <begin position="203"/>
        <end position="244"/>
    </location>
</feature>
<dbReference type="InterPro" id="IPR015943">
    <property type="entry name" value="WD40/YVTN_repeat-like_dom_sf"/>
</dbReference>
<dbReference type="STRING" id="2020962.A0A2N1JAM7"/>
<protein>
    <submittedName>
        <fullName evidence="8">Uncharacterized protein</fullName>
    </submittedName>
</protein>
<dbReference type="SUPFAM" id="SSF50978">
    <property type="entry name" value="WD40 repeat-like"/>
    <property type="match status" value="1"/>
</dbReference>
<dbReference type="PROSITE" id="PS00678">
    <property type="entry name" value="WD_REPEATS_1"/>
    <property type="match status" value="2"/>
</dbReference>
<sequence>MTPRKKRANELDAAQCTRVVRGTVTPSRASRFFLPQTPPARKHPSTPPLSIHCSTPYMATPTSPHTPSDAEYPVSPSLGRKKQRVFALHDTLPPIPRRSVSTALWAMRTRTPMHGMPMRSMALPYSTRTDTYLGSFSPHRCGYRIASLHPHETATPLAAAHMHGSSAADGIPCVAVGDDEGRVHLLDTSVDPDAIHSAVRHSATLLEASVFALQWRADDCVLAVGGSDYSVSVWDIAHSVCVASYDRHQGSPRALAWDPSAPSMLASGARDGDMYIWDVRMRDPALYIARAHARSGKHRAGVTSVAFLQDRAVASTCSENGVVKLWDLRHAKACASSADVSQRGVARNTRAHGLSDLVYAPSRARLYASCTDGCIYTLDASLLPDPWGRTEPIAYFSEAQGQNTLYARMALHQERFLALGCNSGDVVLWDTCAPLSAADSARRVATNAAVLPRAHETNVEVNSVSWGMSAHGMQLVSACDDGTLQLWRSEKEELCKFSG</sequence>
<dbReference type="Pfam" id="PF00400">
    <property type="entry name" value="WD40"/>
    <property type="match status" value="4"/>
</dbReference>
<evidence type="ECO:0000313" key="9">
    <source>
        <dbReference type="Proteomes" id="UP000232875"/>
    </source>
</evidence>
<dbReference type="PANTHER" id="PTHR22852:SF0">
    <property type="entry name" value="DENTICLELESS PROTEIN HOMOLOG"/>
    <property type="match status" value="1"/>
</dbReference>
<dbReference type="AlphaFoldDB" id="A0A2N1JAM7"/>
<evidence type="ECO:0000313" key="8">
    <source>
        <dbReference type="EMBL" id="PKI83605.1"/>
    </source>
</evidence>
<organism evidence="8 9">
    <name type="scientific">Malassezia vespertilionis</name>
    <dbReference type="NCBI Taxonomy" id="2020962"/>
    <lineage>
        <taxon>Eukaryota</taxon>
        <taxon>Fungi</taxon>
        <taxon>Dikarya</taxon>
        <taxon>Basidiomycota</taxon>
        <taxon>Ustilaginomycotina</taxon>
        <taxon>Malasseziomycetes</taxon>
        <taxon>Malasseziales</taxon>
        <taxon>Malasseziaceae</taxon>
        <taxon>Malassezia</taxon>
    </lineage>
</organism>
<dbReference type="PANTHER" id="PTHR22852">
    <property type="entry name" value="LETHAL 2 DENTICLELESS PROTEIN RETINOIC ACID-REGULATED NUCLEAR MATRIX-ASSOCIATED PROTEIN"/>
    <property type="match status" value="1"/>
</dbReference>
<dbReference type="SMART" id="SM00320">
    <property type="entry name" value="WD40"/>
    <property type="match status" value="6"/>
</dbReference>
<comment type="pathway">
    <text evidence="1">Protein modification; protein ubiquitination.</text>
</comment>
<comment type="similarity">
    <text evidence="5">Belongs to the WD repeat cdt2 family.</text>
</comment>
<dbReference type="InterPro" id="IPR019775">
    <property type="entry name" value="WD40_repeat_CS"/>
</dbReference>
<dbReference type="GO" id="GO:0043161">
    <property type="term" value="P:proteasome-mediated ubiquitin-dependent protein catabolic process"/>
    <property type="evidence" value="ECO:0007669"/>
    <property type="project" value="TreeGrafter"/>
</dbReference>
<evidence type="ECO:0000256" key="1">
    <source>
        <dbReference type="ARBA" id="ARBA00004906"/>
    </source>
</evidence>
<dbReference type="Gene3D" id="2.130.10.10">
    <property type="entry name" value="YVTN repeat-like/Quinoprotein amine dehydrogenase"/>
    <property type="match status" value="2"/>
</dbReference>
<dbReference type="InterPro" id="IPR001680">
    <property type="entry name" value="WD40_rpt"/>
</dbReference>
<dbReference type="InterPro" id="IPR036322">
    <property type="entry name" value="WD40_repeat_dom_sf"/>
</dbReference>
<evidence type="ECO:0000256" key="6">
    <source>
        <dbReference type="PROSITE-ProRule" id="PRU00221"/>
    </source>
</evidence>
<feature type="repeat" description="WD" evidence="6">
    <location>
        <begin position="245"/>
        <end position="280"/>
    </location>
</feature>
<dbReference type="InterPro" id="IPR051865">
    <property type="entry name" value="WD-repeat_CDT2_adapter"/>
</dbReference>
<dbReference type="Proteomes" id="UP000232875">
    <property type="component" value="Unassembled WGS sequence"/>
</dbReference>